<dbReference type="PANTHER" id="PTHR23222:SF1">
    <property type="entry name" value="PROHIBITIN-2"/>
    <property type="match status" value="1"/>
</dbReference>
<dbReference type="PATRIC" id="fig|1162668.3.peg.502"/>
<evidence type="ECO:0000256" key="2">
    <source>
        <dbReference type="ARBA" id="ARBA00023136"/>
    </source>
</evidence>
<dbReference type="Proteomes" id="UP000007382">
    <property type="component" value="Chromosome"/>
</dbReference>
<evidence type="ECO:0000259" key="4">
    <source>
        <dbReference type="SMART" id="SM00244"/>
    </source>
</evidence>
<evidence type="ECO:0000313" key="6">
    <source>
        <dbReference type="Proteomes" id="UP000007382"/>
    </source>
</evidence>
<gene>
    <name evidence="5" type="ordered locus">LFE_0431</name>
</gene>
<dbReference type="HOGENOM" id="CLU_047969_4_2_0"/>
<name>I0ILK3_LEPFC</name>
<dbReference type="STRING" id="1162668.LFE_0431"/>
<dbReference type="PANTHER" id="PTHR23222">
    <property type="entry name" value="PROHIBITIN"/>
    <property type="match status" value="1"/>
</dbReference>
<dbReference type="AlphaFoldDB" id="I0ILK3"/>
<reference evidence="6" key="2">
    <citation type="submission" date="2012-03" db="EMBL/GenBank/DDBJ databases">
        <title>The complete genome sequence of the pioneer microbe on fresh volcanic deposit, Leptospirillum ferrooxidans strain C2-3.</title>
        <authorList>
            <person name="Fujimura R."/>
            <person name="Sato Y."/>
            <person name="Nishizawa T."/>
            <person name="Nanba K."/>
            <person name="Oshima K."/>
            <person name="Hattori M."/>
            <person name="Kamijo T."/>
            <person name="Ohta H."/>
        </authorList>
    </citation>
    <scope>NUCLEOTIDE SEQUENCE [LARGE SCALE GENOMIC DNA]</scope>
    <source>
        <strain evidence="6">C2-3</strain>
    </source>
</reference>
<feature type="chain" id="PRO_5003628924" evidence="3">
    <location>
        <begin position="30"/>
        <end position="286"/>
    </location>
</feature>
<dbReference type="PROSITE" id="PS51257">
    <property type="entry name" value="PROKAR_LIPOPROTEIN"/>
    <property type="match status" value="1"/>
</dbReference>
<evidence type="ECO:0000256" key="1">
    <source>
        <dbReference type="ARBA" id="ARBA00004167"/>
    </source>
</evidence>
<dbReference type="GO" id="GO:0007005">
    <property type="term" value="P:mitochondrion organization"/>
    <property type="evidence" value="ECO:0007669"/>
    <property type="project" value="TreeGrafter"/>
</dbReference>
<dbReference type="EMBL" id="AP012342">
    <property type="protein sequence ID" value="BAM06152.1"/>
    <property type="molecule type" value="Genomic_DNA"/>
</dbReference>
<keyword evidence="2" id="KW-0472">Membrane</keyword>
<dbReference type="Gene3D" id="3.30.479.30">
    <property type="entry name" value="Band 7 domain"/>
    <property type="match status" value="1"/>
</dbReference>
<evidence type="ECO:0000256" key="3">
    <source>
        <dbReference type="SAM" id="SignalP"/>
    </source>
</evidence>
<dbReference type="Pfam" id="PF01145">
    <property type="entry name" value="Band_7"/>
    <property type="match status" value="1"/>
</dbReference>
<accession>I0ILK3</accession>
<proteinExistence type="predicted"/>
<keyword evidence="6" id="KW-1185">Reference proteome</keyword>
<dbReference type="eggNOG" id="COG0330">
    <property type="taxonomic scope" value="Bacteria"/>
</dbReference>
<dbReference type="InterPro" id="IPR036013">
    <property type="entry name" value="Band_7/SPFH_dom_sf"/>
</dbReference>
<evidence type="ECO:0000313" key="5">
    <source>
        <dbReference type="EMBL" id="BAM06152.1"/>
    </source>
</evidence>
<dbReference type="CDD" id="cd03401">
    <property type="entry name" value="SPFH_prohibitin"/>
    <property type="match status" value="1"/>
</dbReference>
<reference evidence="5 6" key="1">
    <citation type="journal article" date="2012" name="J. Bacteriol.">
        <title>Complete Genome Sequence of Leptospirillum ferrooxidans Strain C2-3, Isolated from a Fresh Volcanic Ash Deposit on the Island of Miyake, Japan.</title>
        <authorList>
            <person name="Fujimura R."/>
            <person name="Sato Y."/>
            <person name="Nishizawa T."/>
            <person name="Oshima K."/>
            <person name="Kim S.-W."/>
            <person name="Hattori M."/>
            <person name="Kamijo T."/>
            <person name="Ohta H."/>
        </authorList>
    </citation>
    <scope>NUCLEOTIDE SEQUENCE [LARGE SCALE GENOMIC DNA]</scope>
    <source>
        <strain evidence="5 6">C2-3</strain>
    </source>
</reference>
<dbReference type="RefSeq" id="WP_014448645.1">
    <property type="nucleotide sequence ID" value="NC_017094.1"/>
</dbReference>
<keyword evidence="3" id="KW-0732">Signal</keyword>
<dbReference type="InterPro" id="IPR001107">
    <property type="entry name" value="Band_7"/>
</dbReference>
<dbReference type="SUPFAM" id="SSF117892">
    <property type="entry name" value="Band 7/SPFH domain"/>
    <property type="match status" value="1"/>
</dbReference>
<dbReference type="SMART" id="SM00244">
    <property type="entry name" value="PHB"/>
    <property type="match status" value="1"/>
</dbReference>
<protein>
    <submittedName>
        <fullName evidence="5">Band 7 family protein</fullName>
    </submittedName>
</protein>
<feature type="domain" description="Band 7" evidence="4">
    <location>
        <begin position="19"/>
        <end position="182"/>
    </location>
</feature>
<comment type="subcellular location">
    <subcellularLocation>
        <location evidence="1">Membrane</location>
        <topology evidence="1">Single-pass membrane protein</topology>
    </subcellularLocation>
</comment>
<dbReference type="OrthoDB" id="9792660at2"/>
<sequence length="286" mass="32170">MKNFKKAAGAIALTSLLAGCVVSINPGQAGVFWDISHGTDKAHIYREGVQVIAPWNEMYIYSLRTQEARLNLNVLTVNGLPVGMDASVLYKVDAKYLPTLQETVGPDYFHVLIAPYVRSETRKIVGRYTPSQIYSNQREKIERSILKHLREKLKGYPVTVSGFLIRNVKLPRVIRTAIEHKLTEEQNFQRMEYVLDIARKEAQKKRIEAEGISAFQKIVQENLTSQYLTWKGIRATEELAKSPNAKIVIIGGGKNGLPVILNADPGRASNRTIHHTYRGKEQSNGN</sequence>
<organism evidence="5 6">
    <name type="scientific">Leptospirillum ferrooxidans (strain C2-3)</name>
    <dbReference type="NCBI Taxonomy" id="1162668"/>
    <lineage>
        <taxon>Bacteria</taxon>
        <taxon>Pseudomonadati</taxon>
        <taxon>Nitrospirota</taxon>
        <taxon>Nitrospiria</taxon>
        <taxon>Nitrospirales</taxon>
        <taxon>Nitrospiraceae</taxon>
        <taxon>Leptospirillum</taxon>
    </lineage>
</organism>
<dbReference type="GO" id="GO:0016020">
    <property type="term" value="C:membrane"/>
    <property type="evidence" value="ECO:0007669"/>
    <property type="project" value="UniProtKB-SubCell"/>
</dbReference>
<feature type="signal peptide" evidence="3">
    <location>
        <begin position="1"/>
        <end position="29"/>
    </location>
</feature>
<dbReference type="KEGG" id="lfc:LFE_0431"/>
<dbReference type="InterPro" id="IPR000163">
    <property type="entry name" value="Prohibitin"/>
</dbReference>